<sequence>MDSSLSEVL</sequence>
<reference evidence="1" key="1">
    <citation type="submission" date="2014-11" db="EMBL/GenBank/DDBJ databases">
        <authorList>
            <person name="Amaro Gonzalez C."/>
        </authorList>
    </citation>
    <scope>NUCLEOTIDE SEQUENCE</scope>
</reference>
<organism evidence="1">
    <name type="scientific">Anguilla anguilla</name>
    <name type="common">European freshwater eel</name>
    <name type="synonym">Muraena anguilla</name>
    <dbReference type="NCBI Taxonomy" id="7936"/>
    <lineage>
        <taxon>Eukaryota</taxon>
        <taxon>Metazoa</taxon>
        <taxon>Chordata</taxon>
        <taxon>Craniata</taxon>
        <taxon>Vertebrata</taxon>
        <taxon>Euteleostomi</taxon>
        <taxon>Actinopterygii</taxon>
        <taxon>Neopterygii</taxon>
        <taxon>Teleostei</taxon>
        <taxon>Anguilliformes</taxon>
        <taxon>Anguillidae</taxon>
        <taxon>Anguilla</taxon>
    </lineage>
</organism>
<proteinExistence type="predicted"/>
<dbReference type="EMBL" id="GBXM01028348">
    <property type="protein sequence ID" value="JAH80229.1"/>
    <property type="molecule type" value="Transcribed_RNA"/>
</dbReference>
<accession>A0A0E9VQ43</accession>
<protein>
    <submittedName>
        <fullName evidence="1">Uncharacterized protein</fullName>
    </submittedName>
</protein>
<name>A0A0E9VQ43_ANGAN</name>
<reference evidence="1" key="2">
    <citation type="journal article" date="2015" name="Fish Shellfish Immunol.">
        <title>Early steps in the European eel (Anguilla anguilla)-Vibrio vulnificus interaction in the gills: Role of the RtxA13 toxin.</title>
        <authorList>
            <person name="Callol A."/>
            <person name="Pajuelo D."/>
            <person name="Ebbesson L."/>
            <person name="Teles M."/>
            <person name="MacKenzie S."/>
            <person name="Amaro C."/>
        </authorList>
    </citation>
    <scope>NUCLEOTIDE SEQUENCE</scope>
</reference>
<evidence type="ECO:0000313" key="1">
    <source>
        <dbReference type="EMBL" id="JAH80229.1"/>
    </source>
</evidence>